<protein>
    <recommendedName>
        <fullName evidence="4">5-bromo-4-chloroindolyl phosphate hydrolysis protein</fullName>
    </recommendedName>
</protein>
<accession>A0ABW3HTW4</accession>
<feature type="transmembrane region" description="Helical" evidence="1">
    <location>
        <begin position="38"/>
        <end position="59"/>
    </location>
</feature>
<comment type="caution">
    <text evidence="2">The sequence shown here is derived from an EMBL/GenBank/DDBJ whole genome shotgun (WGS) entry which is preliminary data.</text>
</comment>
<keyword evidence="1" id="KW-0472">Membrane</keyword>
<keyword evidence="3" id="KW-1185">Reference proteome</keyword>
<evidence type="ECO:0000313" key="3">
    <source>
        <dbReference type="Proteomes" id="UP001596989"/>
    </source>
</evidence>
<organism evidence="2 3">
    <name type="scientific">Paenibacillus chungangensis</name>
    <dbReference type="NCBI Taxonomy" id="696535"/>
    <lineage>
        <taxon>Bacteria</taxon>
        <taxon>Bacillati</taxon>
        <taxon>Bacillota</taxon>
        <taxon>Bacilli</taxon>
        <taxon>Bacillales</taxon>
        <taxon>Paenibacillaceae</taxon>
        <taxon>Paenibacillus</taxon>
    </lineage>
</organism>
<name>A0ABW3HTW4_9BACL</name>
<evidence type="ECO:0000313" key="2">
    <source>
        <dbReference type="EMBL" id="MFD0960725.1"/>
    </source>
</evidence>
<reference evidence="3" key="1">
    <citation type="journal article" date="2019" name="Int. J. Syst. Evol. Microbiol.">
        <title>The Global Catalogue of Microorganisms (GCM) 10K type strain sequencing project: providing services to taxonomists for standard genome sequencing and annotation.</title>
        <authorList>
            <consortium name="The Broad Institute Genomics Platform"/>
            <consortium name="The Broad Institute Genome Sequencing Center for Infectious Disease"/>
            <person name="Wu L."/>
            <person name="Ma J."/>
        </authorList>
    </citation>
    <scope>NUCLEOTIDE SEQUENCE [LARGE SCALE GENOMIC DNA]</scope>
    <source>
        <strain evidence="3">CCUG 59129</strain>
    </source>
</reference>
<dbReference type="RefSeq" id="WP_377566003.1">
    <property type="nucleotide sequence ID" value="NZ_JBHTJZ010000024.1"/>
</dbReference>
<feature type="transmembrane region" description="Helical" evidence="1">
    <location>
        <begin position="6"/>
        <end position="26"/>
    </location>
</feature>
<evidence type="ECO:0000256" key="1">
    <source>
        <dbReference type="SAM" id="Phobius"/>
    </source>
</evidence>
<keyword evidence="1" id="KW-0812">Transmembrane</keyword>
<keyword evidence="1" id="KW-1133">Transmembrane helix</keyword>
<gene>
    <name evidence="2" type="ORF">ACFQ2I_15150</name>
</gene>
<dbReference type="EMBL" id="JBHTJZ010000024">
    <property type="protein sequence ID" value="MFD0960725.1"/>
    <property type="molecule type" value="Genomic_DNA"/>
</dbReference>
<evidence type="ECO:0008006" key="4">
    <source>
        <dbReference type="Google" id="ProtNLM"/>
    </source>
</evidence>
<sequence length="243" mass="27286">MKWLKLAGLVVGTTIVNVIVLSPGLLGVRLGGDSAIETAFAATVLIMSLIVLLYGSYVLTKPTAIVPVQHIQSHEDYAAALERYRDVKPLAKEIVLALDQLERIVRKKGALMEVLSQRFQPQELSYRKFTAVIAEVEKLFYANCRSMLNKLGVFDASEFSRLASGELPNRFSSKLLHEKRELYASYMSAVSGYLDANESILLKLDKLLLEIARLDSMDYRDVENMACMKEIDALIKQTKYYQA</sequence>
<dbReference type="Proteomes" id="UP001596989">
    <property type="component" value="Unassembled WGS sequence"/>
</dbReference>
<proteinExistence type="predicted"/>